<reference evidence="1 2" key="1">
    <citation type="journal article" date="2012" name="Environ. Microbiol.">
        <title>The genome sequence of Desulfatibacillum alkenivorans AK-01: a blueprint for anaerobic alkane oxidation.</title>
        <authorList>
            <person name="Callaghan A.V."/>
            <person name="Morris B.E."/>
            <person name="Pereira I.A."/>
            <person name="McInerney M.J."/>
            <person name="Austin R.N."/>
            <person name="Groves J.T."/>
            <person name="Kukor J.J."/>
            <person name="Suflita J.M."/>
            <person name="Young L.Y."/>
            <person name="Zylstra G.J."/>
            <person name="Wawrik B."/>
        </authorList>
    </citation>
    <scope>NUCLEOTIDE SEQUENCE [LARGE SCALE GENOMIC DNA]</scope>
    <source>
        <strain evidence="1 2">AK-01</strain>
    </source>
</reference>
<sequence length="116" mass="12878">MEEMIAYCGLDCTQCPSYIATQKDDDVIRAKAAAFLNTTYGFDLTPEQVNCDGCLLKEGRKLGYCATCEVRACGEEKGLENCAHCSDAPCDKLIAFHNFSKFAKDNFDRVLQKLQS</sequence>
<gene>
    <name evidence="1" type="ordered locus">Dalk_3208</name>
</gene>
<accession>B8FGI9</accession>
<dbReference type="RefSeq" id="WP_015947958.1">
    <property type="nucleotide sequence ID" value="NC_011768.1"/>
</dbReference>
<evidence type="ECO:0008006" key="3">
    <source>
        <dbReference type="Google" id="ProtNLM"/>
    </source>
</evidence>
<proteinExistence type="predicted"/>
<protein>
    <recommendedName>
        <fullName evidence="3">DUF3795 domain-containing protein</fullName>
    </recommendedName>
</protein>
<dbReference type="EMBL" id="CP001322">
    <property type="protein sequence ID" value="ACL04898.1"/>
    <property type="molecule type" value="Genomic_DNA"/>
</dbReference>
<dbReference type="eggNOG" id="ENOG5032UMQ">
    <property type="taxonomic scope" value="Bacteria"/>
</dbReference>
<dbReference type="Proteomes" id="UP000000739">
    <property type="component" value="Chromosome"/>
</dbReference>
<dbReference type="KEGG" id="dal:Dalk_3208"/>
<evidence type="ECO:0000313" key="1">
    <source>
        <dbReference type="EMBL" id="ACL04898.1"/>
    </source>
</evidence>
<dbReference type="InterPro" id="IPR024227">
    <property type="entry name" value="DUF3795"/>
</dbReference>
<dbReference type="AlphaFoldDB" id="B8FGI9"/>
<name>B8FGI9_DESAL</name>
<keyword evidence="2" id="KW-1185">Reference proteome</keyword>
<dbReference type="Pfam" id="PF12675">
    <property type="entry name" value="DUF3795"/>
    <property type="match status" value="1"/>
</dbReference>
<organism evidence="1 2">
    <name type="scientific">Desulfatibacillum aliphaticivorans</name>
    <dbReference type="NCBI Taxonomy" id="218208"/>
    <lineage>
        <taxon>Bacteria</taxon>
        <taxon>Pseudomonadati</taxon>
        <taxon>Thermodesulfobacteriota</taxon>
        <taxon>Desulfobacteria</taxon>
        <taxon>Desulfobacterales</taxon>
        <taxon>Desulfatibacillaceae</taxon>
        <taxon>Desulfatibacillum</taxon>
    </lineage>
</organism>
<dbReference type="HOGENOM" id="CLU_168035_0_0_7"/>
<evidence type="ECO:0000313" key="2">
    <source>
        <dbReference type="Proteomes" id="UP000000739"/>
    </source>
</evidence>